<sequence length="211" mass="24230">MRLDGTRFTLGNVRPEETVMNIKKKVDTLLKHNDNLLQDPYPLSDYSIANESTLILYQIFHVHIYTSPSDKIDLSISSTEKVPDLKQKIEERLRIPVGHQILYRGDIELEDHRTIAKCGIKSGDNICLIHRYSGTMQIDVKTFEGKSIGIFTVPDEKILKIKEKLDEYINTKVERIKLIYKGKELINELTVKEYGITKNSKIYLVARLPGG</sequence>
<comment type="caution">
    <text evidence="1">The sequence shown here is derived from an EMBL/GenBank/DDBJ whole genome shotgun (WGS) entry which is preliminary data.</text>
</comment>
<accession>A0ACA9M9S6</accession>
<organism evidence="1 2">
    <name type="scientific">Acaulospora colombiana</name>
    <dbReference type="NCBI Taxonomy" id="27376"/>
    <lineage>
        <taxon>Eukaryota</taxon>
        <taxon>Fungi</taxon>
        <taxon>Fungi incertae sedis</taxon>
        <taxon>Mucoromycota</taxon>
        <taxon>Glomeromycotina</taxon>
        <taxon>Glomeromycetes</taxon>
        <taxon>Diversisporales</taxon>
        <taxon>Acaulosporaceae</taxon>
        <taxon>Acaulospora</taxon>
    </lineage>
</organism>
<proteinExistence type="predicted"/>
<dbReference type="EMBL" id="CAJVPT010011086">
    <property type="protein sequence ID" value="CAG8576330.1"/>
    <property type="molecule type" value="Genomic_DNA"/>
</dbReference>
<name>A0ACA9M9S6_9GLOM</name>
<dbReference type="Proteomes" id="UP000789525">
    <property type="component" value="Unassembled WGS sequence"/>
</dbReference>
<protein>
    <submittedName>
        <fullName evidence="1">9516_t:CDS:1</fullName>
    </submittedName>
</protein>
<gene>
    <name evidence="1" type="ORF">ACOLOM_LOCUS5798</name>
</gene>
<reference evidence="1" key="1">
    <citation type="submission" date="2021-06" db="EMBL/GenBank/DDBJ databases">
        <authorList>
            <person name="Kallberg Y."/>
            <person name="Tangrot J."/>
            <person name="Rosling A."/>
        </authorList>
    </citation>
    <scope>NUCLEOTIDE SEQUENCE</scope>
    <source>
        <strain evidence="1">CL356</strain>
    </source>
</reference>
<evidence type="ECO:0000313" key="2">
    <source>
        <dbReference type="Proteomes" id="UP000789525"/>
    </source>
</evidence>
<evidence type="ECO:0000313" key="1">
    <source>
        <dbReference type="EMBL" id="CAG8576330.1"/>
    </source>
</evidence>
<keyword evidence="2" id="KW-1185">Reference proteome</keyword>